<dbReference type="GO" id="GO:0016787">
    <property type="term" value="F:hydrolase activity"/>
    <property type="evidence" value="ECO:0007669"/>
    <property type="project" value="InterPro"/>
</dbReference>
<gene>
    <name evidence="2" type="ORF">THFILI_03640</name>
</gene>
<proteinExistence type="predicted"/>
<name>A0A0A2XBM2_THEFI</name>
<sequence>MRVLALGDLHALFPTLWRILRKEGAATPDLRPTEEVLSGRLRVVLLGDLVHPKTLEDYQLLTGFTLFDPENPHHLQAAARAQIRELFRLKRFQEEAQGQVTILLGNHDEAVVRGAPLLGNRHLAHKEFHPELGGLELPQALKAWMAGFPRELVLSGVHFAHVGPVPWLQSYDELFYASSEPKTWWFLTPDYVERMGYRFGVYGHTPMKEGVLIKERLALIDALDLGQYLKLALGEEVALEVGRV</sequence>
<dbReference type="PATRIC" id="fig|276.5.peg.624"/>
<keyword evidence="3" id="KW-1185">Reference proteome</keyword>
<organism evidence="2 3">
    <name type="scientific">Thermus filiformis</name>
    <dbReference type="NCBI Taxonomy" id="276"/>
    <lineage>
        <taxon>Bacteria</taxon>
        <taxon>Thermotogati</taxon>
        <taxon>Deinococcota</taxon>
        <taxon>Deinococci</taxon>
        <taxon>Thermales</taxon>
        <taxon>Thermaceae</taxon>
        <taxon>Thermus</taxon>
    </lineage>
</organism>
<dbReference type="RefSeq" id="WP_038062187.1">
    <property type="nucleotide sequence ID" value="NZ_JPSL02000037.1"/>
</dbReference>
<evidence type="ECO:0000313" key="2">
    <source>
        <dbReference type="EMBL" id="KGQ22559.1"/>
    </source>
</evidence>
<dbReference type="SUPFAM" id="SSF56300">
    <property type="entry name" value="Metallo-dependent phosphatases"/>
    <property type="match status" value="1"/>
</dbReference>
<dbReference type="AlphaFoldDB" id="A0A0A2XBM2"/>
<dbReference type="Gene3D" id="3.60.21.10">
    <property type="match status" value="1"/>
</dbReference>
<comment type="caution">
    <text evidence="2">The sequence shown here is derived from an EMBL/GenBank/DDBJ whole genome shotgun (WGS) entry which is preliminary data.</text>
</comment>
<dbReference type="OrthoDB" id="24703at2"/>
<dbReference type="Proteomes" id="UP000030364">
    <property type="component" value="Unassembled WGS sequence"/>
</dbReference>
<dbReference type="InterPro" id="IPR004843">
    <property type="entry name" value="Calcineurin-like_PHP"/>
</dbReference>
<dbReference type="Pfam" id="PF00149">
    <property type="entry name" value="Metallophos"/>
    <property type="match status" value="1"/>
</dbReference>
<dbReference type="InterPro" id="IPR029052">
    <property type="entry name" value="Metallo-depent_PP-like"/>
</dbReference>
<evidence type="ECO:0000259" key="1">
    <source>
        <dbReference type="Pfam" id="PF00149"/>
    </source>
</evidence>
<accession>A0A0A2XBM2</accession>
<protein>
    <submittedName>
        <fullName evidence="2">Metallophosphoesterase</fullName>
    </submittedName>
</protein>
<reference evidence="2 3" key="1">
    <citation type="journal article" date="2015" name="Genome Announc.">
        <title>Draft Genome Sequence of the Thermophile Thermus filiformis ATCC 43280, Producer of Carotenoid-(Di)glucoside-Branched Fatty Acid (Di)esters and Source of Hyperthermostable Enzymes of Biotechnological Interest.</title>
        <authorList>
            <person name="Mandelli F."/>
            <person name="Oliveira Ramires B."/>
            <person name="Couger M.B."/>
            <person name="Paixao D.A."/>
            <person name="Camilo C.M."/>
            <person name="Polikarpov I."/>
            <person name="Prade R."/>
            <person name="Riano-Pachon D.M."/>
            <person name="Squina F.M."/>
        </authorList>
    </citation>
    <scope>NUCLEOTIDE SEQUENCE [LARGE SCALE GENOMIC DNA]</scope>
    <source>
        <strain evidence="2 3">ATCC 43280</strain>
    </source>
</reference>
<evidence type="ECO:0000313" key="3">
    <source>
        <dbReference type="Proteomes" id="UP000030364"/>
    </source>
</evidence>
<feature type="domain" description="Calcineurin-like phosphoesterase" evidence="1">
    <location>
        <begin position="1"/>
        <end position="130"/>
    </location>
</feature>
<dbReference type="EMBL" id="JPSL02000037">
    <property type="protein sequence ID" value="KGQ22559.1"/>
    <property type="molecule type" value="Genomic_DNA"/>
</dbReference>
<dbReference type="STRING" id="276.THFILI_03640"/>